<comment type="caution">
    <text evidence="1">The sequence shown here is derived from an EMBL/GenBank/DDBJ whole genome shotgun (WGS) entry which is preliminary data.</text>
</comment>
<evidence type="ECO:0000313" key="1">
    <source>
        <dbReference type="EMBL" id="KAF3004884.1"/>
    </source>
</evidence>
<protein>
    <submittedName>
        <fullName evidence="1">Uncharacterized protein</fullName>
    </submittedName>
</protein>
<sequence>MKTSDQRRWQALSGIEWRFLHHPLPGTHGWRGLAESYGCARHVTLFGHGLSPDLNVLYRDLDGLDLLQRHHGVTLCADTTELCQSVYTEVDMQNKKLNLDTIAQHEAFRHLRIYNAGKYHHALNDAFYTLMCAFAVLMYNHEGSSAYLTGAPVPRPGCVKYNDAIWVAFDTEYTIDKSNGMPELLEFDVVIVDTRDKVATT</sequence>
<dbReference type="Proteomes" id="UP000801428">
    <property type="component" value="Unassembled WGS sequence"/>
</dbReference>
<dbReference type="GO" id="GO:0003676">
    <property type="term" value="F:nucleic acid binding"/>
    <property type="evidence" value="ECO:0007669"/>
    <property type="project" value="InterPro"/>
</dbReference>
<dbReference type="InterPro" id="IPR036397">
    <property type="entry name" value="RNaseH_sf"/>
</dbReference>
<dbReference type="EMBL" id="SWKU01000007">
    <property type="protein sequence ID" value="KAF3004884.1"/>
    <property type="molecule type" value="Genomic_DNA"/>
</dbReference>
<keyword evidence="2" id="KW-1185">Reference proteome</keyword>
<organism evidence="1 2">
    <name type="scientific">Curvularia kusanoi</name>
    <name type="common">Cochliobolus kusanoi</name>
    <dbReference type="NCBI Taxonomy" id="90978"/>
    <lineage>
        <taxon>Eukaryota</taxon>
        <taxon>Fungi</taxon>
        <taxon>Dikarya</taxon>
        <taxon>Ascomycota</taxon>
        <taxon>Pezizomycotina</taxon>
        <taxon>Dothideomycetes</taxon>
        <taxon>Pleosporomycetidae</taxon>
        <taxon>Pleosporales</taxon>
        <taxon>Pleosporineae</taxon>
        <taxon>Pleosporaceae</taxon>
        <taxon>Curvularia</taxon>
    </lineage>
</organism>
<name>A0A9P4TFN3_CURKU</name>
<dbReference type="InterPro" id="IPR012337">
    <property type="entry name" value="RNaseH-like_sf"/>
</dbReference>
<gene>
    <name evidence="1" type="ORF">E8E13_006118</name>
</gene>
<proteinExistence type="predicted"/>
<dbReference type="Gene3D" id="3.30.420.10">
    <property type="entry name" value="Ribonuclease H-like superfamily/Ribonuclease H"/>
    <property type="match status" value="1"/>
</dbReference>
<dbReference type="AlphaFoldDB" id="A0A9P4TFN3"/>
<evidence type="ECO:0000313" key="2">
    <source>
        <dbReference type="Proteomes" id="UP000801428"/>
    </source>
</evidence>
<dbReference type="SUPFAM" id="SSF53098">
    <property type="entry name" value="Ribonuclease H-like"/>
    <property type="match status" value="1"/>
</dbReference>
<reference evidence="1" key="1">
    <citation type="submission" date="2019-04" db="EMBL/GenBank/DDBJ databases">
        <title>Sequencing of skin fungus with MAO and IRED activity.</title>
        <authorList>
            <person name="Marsaioli A.J."/>
            <person name="Bonatto J.M.C."/>
            <person name="Reis Junior O."/>
        </authorList>
    </citation>
    <scope>NUCLEOTIDE SEQUENCE</scope>
    <source>
        <strain evidence="1">30M1</strain>
    </source>
</reference>
<accession>A0A9P4TFN3</accession>